<gene>
    <name evidence="1" type="ordered locus">Rleg_5103</name>
</gene>
<evidence type="ECO:0000313" key="2">
    <source>
        <dbReference type="Proteomes" id="UP000002256"/>
    </source>
</evidence>
<geneLocation type="plasmid" evidence="1 2">
    <name>pR132501</name>
</geneLocation>
<dbReference type="AlphaFoldDB" id="C6B5F8"/>
<dbReference type="KEGG" id="rlg:Rleg_5103"/>
<organism evidence="1 2">
    <name type="scientific">Rhizobium leguminosarum bv. trifolii (strain WSM1325)</name>
    <dbReference type="NCBI Taxonomy" id="395491"/>
    <lineage>
        <taxon>Bacteria</taxon>
        <taxon>Pseudomonadati</taxon>
        <taxon>Pseudomonadota</taxon>
        <taxon>Alphaproteobacteria</taxon>
        <taxon>Hyphomicrobiales</taxon>
        <taxon>Rhizobiaceae</taxon>
        <taxon>Rhizobium/Agrobacterium group</taxon>
        <taxon>Rhizobium</taxon>
    </lineage>
</organism>
<reference evidence="1 2" key="1">
    <citation type="journal article" date="2010" name="Stand. Genomic Sci.">
        <title>Complete genome sequence of Rhizobium leguminosarum bv. trifolii strain WSM1325, an effective microsymbiont of annual Mediterranean clovers.</title>
        <authorList>
            <person name="Reeve W."/>
            <person name="O'Hara G."/>
            <person name="Chain P."/>
            <person name="Ardley J."/>
            <person name="Brau L."/>
            <person name="Nandesena K."/>
            <person name="Tiwari R."/>
            <person name="Copeland A."/>
            <person name="Nolan M."/>
            <person name="Han C."/>
            <person name="Brettin T."/>
            <person name="Land M."/>
            <person name="Ovchinikova G."/>
            <person name="Ivanova N."/>
            <person name="Mavromatis K."/>
            <person name="Markowitz V."/>
            <person name="Kyrpides N."/>
            <person name="Melino V."/>
            <person name="Denton M."/>
            <person name="Yates R."/>
            <person name="Howieson J."/>
        </authorList>
    </citation>
    <scope>NUCLEOTIDE SEQUENCE [LARGE SCALE GENOMIC DNA]</scope>
    <source>
        <strain evidence="1 2">WSM1325</strain>
        <plasmid evidence="2">Plasmid pR132501</plasmid>
    </source>
</reference>
<sequence>MAFNRKGTLPLSDILKEIVAIFAVYGKSLSPVGPV</sequence>
<evidence type="ECO:0000313" key="1">
    <source>
        <dbReference type="EMBL" id="ACS59316.1"/>
    </source>
</evidence>
<dbReference type="Proteomes" id="UP000002256">
    <property type="component" value="Plasmid pR132501"/>
</dbReference>
<name>C6B5F8_RHILS</name>
<accession>C6B5F8</accession>
<protein>
    <submittedName>
        <fullName evidence="1">Uncharacterized protein</fullName>
    </submittedName>
</protein>
<dbReference type="HOGENOM" id="CLU_3366907_0_0_5"/>
<keyword evidence="1" id="KW-0614">Plasmid</keyword>
<proteinExistence type="predicted"/>
<dbReference type="EMBL" id="CP001623">
    <property type="protein sequence ID" value="ACS59316.1"/>
    <property type="molecule type" value="Genomic_DNA"/>
</dbReference>